<accession>A0A146K2L0</accession>
<reference evidence="3" key="1">
    <citation type="submission" date="2015-07" db="EMBL/GenBank/DDBJ databases">
        <title>Adaptation to a free-living lifestyle via gene acquisitions in the diplomonad Trepomonas sp. PC1.</title>
        <authorList>
            <person name="Xu F."/>
            <person name="Jerlstrom-Hultqvist J."/>
            <person name="Kolisko M."/>
            <person name="Simpson A.G.B."/>
            <person name="Roger A.J."/>
            <person name="Svard S.G."/>
            <person name="Andersson J.O."/>
        </authorList>
    </citation>
    <scope>NUCLEOTIDE SEQUENCE</scope>
    <source>
        <strain evidence="3">PC1</strain>
    </source>
</reference>
<sequence>FQITYYEINNTDDFLNMSNNIMDVYVLKTDLSFINKTFTPQNIEGKFMGGNHMISNVSITIPIYQLSGGLDRYYYGLFGLLTGPLEIHDLKVEDVNVSVARYGPLFSEVLYLSTLVASGSVSISNVILQNCRIQSYGHQNKRLAGFFLARGDLTVTQSVIDKIQLDFKHGGNGDTTGFAVGLTGGYIDLLNVSTSSFTGTALVDADFQLILAGGIVGKLTSTGTISVVKVDFTLNSGNGAQLTAGGLVGQADGKLTISRVANTFLATVLALGQCYGAVGDSFNAEIDNLQTKIQITYNGTAGDTVQSTIQAFTENSNQCTQCQVLSLKGVPITSSQYTLSSSPLYIQNSVPLTTSTPKTLYTPDSTKVCTSEGLSCAENAFCSQIFVKSISYFVCKCQTGSYVINNTCVTSQCVQNGLVCNGLVDLCDGHLCTNPNYREIQKVSNVGLIAGVAAGVVLFIVLSLVAAFLVVKRKKVVKMQKPDSKDSKTVTKDLSNVVSYTDSVQPAKKFKVKTVKLKPKKKDAELKPIAFPQTQNVVKENENAKEIVKTDTQNSVLHGDKQNQNQTQKKLKPLKRKQLEDIELKSPQSLNLGDFSVKSALQSEFKTPLKKKKKSILDELQKPGSAMGKKMHKDLKEEVPEVLGKSELGELAAFSERLQLSGGRK</sequence>
<organism evidence="3">
    <name type="scientific">Trepomonas sp. PC1</name>
    <dbReference type="NCBI Taxonomy" id="1076344"/>
    <lineage>
        <taxon>Eukaryota</taxon>
        <taxon>Metamonada</taxon>
        <taxon>Diplomonadida</taxon>
        <taxon>Hexamitidae</taxon>
        <taxon>Hexamitinae</taxon>
        <taxon>Trepomonas</taxon>
    </lineage>
</organism>
<evidence type="ECO:0000256" key="1">
    <source>
        <dbReference type="SAM" id="MobiDB-lite"/>
    </source>
</evidence>
<evidence type="ECO:0000313" key="3">
    <source>
        <dbReference type="EMBL" id="JAP90145.1"/>
    </source>
</evidence>
<evidence type="ECO:0000256" key="2">
    <source>
        <dbReference type="SAM" id="Phobius"/>
    </source>
</evidence>
<feature type="region of interest" description="Disordered" evidence="1">
    <location>
        <begin position="612"/>
        <end position="633"/>
    </location>
</feature>
<feature type="transmembrane region" description="Helical" evidence="2">
    <location>
        <begin position="446"/>
        <end position="471"/>
    </location>
</feature>
<feature type="non-terminal residue" evidence="3">
    <location>
        <position position="1"/>
    </location>
</feature>
<dbReference type="EMBL" id="GDID01006461">
    <property type="protein sequence ID" value="JAP90145.1"/>
    <property type="molecule type" value="Transcribed_RNA"/>
</dbReference>
<keyword evidence="2" id="KW-0812">Transmembrane</keyword>
<name>A0A146K2L0_9EUKA</name>
<gene>
    <name evidence="3" type="ORF">TPC1_30360</name>
</gene>
<evidence type="ECO:0008006" key="4">
    <source>
        <dbReference type="Google" id="ProtNLM"/>
    </source>
</evidence>
<keyword evidence="2" id="KW-1133">Transmembrane helix</keyword>
<protein>
    <recommendedName>
        <fullName evidence="4">EGF-like domain-containing protein</fullName>
    </recommendedName>
</protein>
<proteinExistence type="predicted"/>
<keyword evidence="2" id="KW-0472">Membrane</keyword>
<dbReference type="AlphaFoldDB" id="A0A146K2L0"/>
<feature type="region of interest" description="Disordered" evidence="1">
    <location>
        <begin position="548"/>
        <end position="573"/>
    </location>
</feature>